<sequence length="741" mass="88129">MLLSSKRKFNDFIIKSSFNSFTLRNYSTNTVRLQNPFYNPNYEDGEEIVQYGKIDSRPWKKSDSLFAKYPKTNLELHRFIKSINKKKWESMIKPQLLDYIKSLESTNINNKNSNSNNNSSGGTKDNIFSFGVAKIQVDKSFILPENVKTSTDIDSIKKKKIDIERQRLIGITKDKMIRRKRFNNSISVKSSIYKFSENQIDFQSKCSTTTVMKTDPFQNYFNQQDLNNILSKDISNLDFKERIDLHLYSIHLQQYNSLFKINNNNLTIYDHLQQYQINNNYNNNNIIELVDNEDFIQILEIARKEYKENLGFSNLYSQLENRTLKICFKRLKEKKKFFGFFSMLENRDFNESLVPSDFTMMIQTLLELEMFDAAELLIENMLDFEFDIENQVLLEYLSYYIKKYPNQTMNQFTEFMERFRELSIHIKEVEDKLDKKIAIKKMVMEENGNEHENDDEEDDEIAVEKTIRDIDTYKFILKYLYKNNEMSLAELIEDRMETEQIYPDLDLFNYKIKTQVLRGMYLDESVVRSYSAGNQKALKGNISTIQSLLWYELITKKDYQSALNQLNRLKKKWNVTQLNSYTYHLIIYGLSRLGQFPLALQYLNEFQRVKPKTFENESSVIIYSLLLHSMGYYNQPSKEIIKLLDQMITPITTVQIDLIIHSYLLENKYKFNNNNNNQIDNLIEILNYLIEKKHLKLDQTSKDYIILKLKFLKLQYNIKPKKVNFDLIKNNLILLNCNMGF</sequence>
<dbReference type="AlphaFoldDB" id="A0A152A2D4"/>
<gene>
    <name evidence="1" type="ORF">DLAC_03134</name>
</gene>
<dbReference type="PANTHER" id="PTHR23353">
    <property type="entry name" value="RAB-GAP/TBC-RELATED"/>
    <property type="match status" value="1"/>
</dbReference>
<keyword evidence="2" id="KW-1185">Reference proteome</keyword>
<dbReference type="EMBL" id="LODT01000015">
    <property type="protein sequence ID" value="KYR00386.1"/>
    <property type="molecule type" value="Genomic_DNA"/>
</dbReference>
<dbReference type="OrthoDB" id="21372at2759"/>
<name>A0A152A2D4_TIELA</name>
<proteinExistence type="predicted"/>
<comment type="caution">
    <text evidence="1">The sequence shown here is derived from an EMBL/GenBank/DDBJ whole genome shotgun (WGS) entry which is preliminary data.</text>
</comment>
<evidence type="ECO:0000313" key="2">
    <source>
        <dbReference type="Proteomes" id="UP000076078"/>
    </source>
</evidence>
<dbReference type="InterPro" id="IPR011990">
    <property type="entry name" value="TPR-like_helical_dom_sf"/>
</dbReference>
<dbReference type="Proteomes" id="UP000076078">
    <property type="component" value="Unassembled WGS sequence"/>
</dbReference>
<reference evidence="1 2" key="1">
    <citation type="submission" date="2015-12" db="EMBL/GenBank/DDBJ databases">
        <title>Dictyostelia acquired genes for synthesis and detection of signals that induce cell-type specialization by lateral gene transfer from prokaryotes.</title>
        <authorList>
            <person name="Gloeckner G."/>
            <person name="Schaap P."/>
        </authorList>
    </citation>
    <scope>NUCLEOTIDE SEQUENCE [LARGE SCALE GENOMIC DNA]</scope>
    <source>
        <strain evidence="1 2">TK</strain>
    </source>
</reference>
<dbReference type="FunCoup" id="A0A152A2D4">
    <property type="interactions" value="425"/>
</dbReference>
<protein>
    <recommendedName>
        <fullName evidence="3">Pentatricopeptide repeat-containing protein</fullName>
    </recommendedName>
</protein>
<dbReference type="Gene3D" id="1.25.40.10">
    <property type="entry name" value="Tetratricopeptide repeat domain"/>
    <property type="match status" value="1"/>
</dbReference>
<evidence type="ECO:0000313" key="1">
    <source>
        <dbReference type="EMBL" id="KYR00386.1"/>
    </source>
</evidence>
<organism evidence="1 2">
    <name type="scientific">Tieghemostelium lacteum</name>
    <name type="common">Slime mold</name>
    <name type="synonym">Dictyostelium lacteum</name>
    <dbReference type="NCBI Taxonomy" id="361077"/>
    <lineage>
        <taxon>Eukaryota</taxon>
        <taxon>Amoebozoa</taxon>
        <taxon>Evosea</taxon>
        <taxon>Eumycetozoa</taxon>
        <taxon>Dictyostelia</taxon>
        <taxon>Dictyosteliales</taxon>
        <taxon>Raperosteliaceae</taxon>
        <taxon>Tieghemostelium</taxon>
    </lineage>
</organism>
<accession>A0A152A2D4</accession>
<dbReference type="InterPro" id="IPR053019">
    <property type="entry name" value="GATA_zinc_finger"/>
</dbReference>
<dbReference type="OMA" id="NQFSANE"/>
<dbReference type="InParanoid" id="A0A152A2D4"/>
<evidence type="ECO:0008006" key="3">
    <source>
        <dbReference type="Google" id="ProtNLM"/>
    </source>
</evidence>